<evidence type="ECO:0000313" key="2">
    <source>
        <dbReference type="Proteomes" id="UP001610444"/>
    </source>
</evidence>
<sequence length="187" mass="20945">MPHLNIRGVSIFAPGRGGLNHSQICSNNEIRSLSVWTHGVLKSKMARIKISSLIGFEIHLDAGSVDPDSKFSPNMPSNVEFEKLVLEFFKRALDLISFSKMAKWLFLPIPPPQNMVSNTQECCYLQSGQVKSVDASSIKFAASGQDPLFTHLSRLLVLLRRPFAGMRSHPRLGIRTTMHPKCHHRRG</sequence>
<proteinExistence type="predicted"/>
<keyword evidence="2" id="KW-1185">Reference proteome</keyword>
<reference evidence="1 2" key="1">
    <citation type="submission" date="2024-07" db="EMBL/GenBank/DDBJ databases">
        <title>Section-level genome sequencing and comparative genomics of Aspergillus sections Usti and Cavernicolus.</title>
        <authorList>
            <consortium name="Lawrence Berkeley National Laboratory"/>
            <person name="Nybo J.L."/>
            <person name="Vesth T.C."/>
            <person name="Theobald S."/>
            <person name="Frisvad J.C."/>
            <person name="Larsen T.O."/>
            <person name="Kjaerboelling I."/>
            <person name="Rothschild-Mancinelli K."/>
            <person name="Lyhne E.K."/>
            <person name="Kogle M.E."/>
            <person name="Barry K."/>
            <person name="Clum A."/>
            <person name="Na H."/>
            <person name="Ledsgaard L."/>
            <person name="Lin J."/>
            <person name="Lipzen A."/>
            <person name="Kuo A."/>
            <person name="Riley R."/>
            <person name="Mondo S."/>
            <person name="LaButti K."/>
            <person name="Haridas S."/>
            <person name="Pangalinan J."/>
            <person name="Salamov A.A."/>
            <person name="Simmons B.A."/>
            <person name="Magnuson J.K."/>
            <person name="Chen J."/>
            <person name="Drula E."/>
            <person name="Henrissat B."/>
            <person name="Wiebenga A."/>
            <person name="Lubbers R.J."/>
            <person name="Gomes A.C."/>
            <person name="Macurrencykelacurrency M.R."/>
            <person name="Stajich J."/>
            <person name="Grigoriev I.V."/>
            <person name="Mortensen U.H."/>
            <person name="De vries R.P."/>
            <person name="Baker S.E."/>
            <person name="Andersen M.R."/>
        </authorList>
    </citation>
    <scope>NUCLEOTIDE SEQUENCE [LARGE SCALE GENOMIC DNA]</scope>
    <source>
        <strain evidence="1 2">CBS 756.74</strain>
    </source>
</reference>
<evidence type="ECO:0000313" key="1">
    <source>
        <dbReference type="EMBL" id="KAL2843993.1"/>
    </source>
</evidence>
<comment type="caution">
    <text evidence="1">The sequence shown here is derived from an EMBL/GenBank/DDBJ whole genome shotgun (WGS) entry which is preliminary data.</text>
</comment>
<name>A0ABR4JVE4_9EURO</name>
<gene>
    <name evidence="1" type="ORF">BJX68DRAFT_151837</name>
</gene>
<accession>A0ABR4JVE4</accession>
<dbReference type="Proteomes" id="UP001610444">
    <property type="component" value="Unassembled WGS sequence"/>
</dbReference>
<dbReference type="EMBL" id="JBFXLR010000043">
    <property type="protein sequence ID" value="KAL2843993.1"/>
    <property type="molecule type" value="Genomic_DNA"/>
</dbReference>
<dbReference type="RefSeq" id="XP_070895899.1">
    <property type="nucleotide sequence ID" value="XM_071036674.1"/>
</dbReference>
<organism evidence="1 2">
    <name type="scientific">Aspergillus pseudodeflectus</name>
    <dbReference type="NCBI Taxonomy" id="176178"/>
    <lineage>
        <taxon>Eukaryota</taxon>
        <taxon>Fungi</taxon>
        <taxon>Dikarya</taxon>
        <taxon>Ascomycota</taxon>
        <taxon>Pezizomycotina</taxon>
        <taxon>Eurotiomycetes</taxon>
        <taxon>Eurotiomycetidae</taxon>
        <taxon>Eurotiales</taxon>
        <taxon>Aspergillaceae</taxon>
        <taxon>Aspergillus</taxon>
        <taxon>Aspergillus subgen. Nidulantes</taxon>
    </lineage>
</organism>
<dbReference type="GeneID" id="98151838"/>
<protein>
    <submittedName>
        <fullName evidence="1">Uncharacterized protein</fullName>
    </submittedName>
</protein>